<proteinExistence type="predicted"/>
<dbReference type="SUPFAM" id="SSF63411">
    <property type="entry name" value="LuxS/MPP-like metallohydrolase"/>
    <property type="match status" value="2"/>
</dbReference>
<evidence type="ECO:0000259" key="1">
    <source>
        <dbReference type="Pfam" id="PF00675"/>
    </source>
</evidence>
<dbReference type="InterPro" id="IPR011765">
    <property type="entry name" value="Pept_M16_N"/>
</dbReference>
<feature type="domain" description="Peptidase M16 C-terminal" evidence="2">
    <location>
        <begin position="189"/>
        <end position="366"/>
    </location>
</feature>
<evidence type="ECO:0000259" key="2">
    <source>
        <dbReference type="Pfam" id="PF05193"/>
    </source>
</evidence>
<dbReference type="Pfam" id="PF00675">
    <property type="entry name" value="Peptidase_M16"/>
    <property type="match status" value="1"/>
</dbReference>
<dbReference type="Pfam" id="PF05193">
    <property type="entry name" value="Peptidase_M16_C"/>
    <property type="match status" value="1"/>
</dbReference>
<dbReference type="InterPro" id="IPR007863">
    <property type="entry name" value="Peptidase_M16_C"/>
</dbReference>
<reference evidence="3 4" key="1">
    <citation type="journal article" date="2015" name="Int. J. Syst. Evol. Microbiol.">
        <title>Tumebacillus algifaecis sp. nov., isolated from decomposing algal scum.</title>
        <authorList>
            <person name="Wu Y.F."/>
            <person name="Zhang B."/>
            <person name="Xing P."/>
            <person name="Wu Q.L."/>
            <person name="Liu S.J."/>
        </authorList>
    </citation>
    <scope>NUCLEOTIDE SEQUENCE [LARGE SCALE GENOMIC DNA]</scope>
    <source>
        <strain evidence="3 4">THMBR28</strain>
    </source>
</reference>
<dbReference type="PANTHER" id="PTHR11851:SF134">
    <property type="entry name" value="ZINC-DEPENDENT PROTEASE"/>
    <property type="match status" value="1"/>
</dbReference>
<evidence type="ECO:0000313" key="3">
    <source>
        <dbReference type="EMBL" id="ASS76298.1"/>
    </source>
</evidence>
<dbReference type="Proteomes" id="UP000214688">
    <property type="component" value="Chromosome"/>
</dbReference>
<dbReference type="InterPro" id="IPR050361">
    <property type="entry name" value="MPP/UQCRC_Complex"/>
</dbReference>
<name>A0A223D3U8_9BACL</name>
<dbReference type="AlphaFoldDB" id="A0A223D3U8"/>
<keyword evidence="4" id="KW-1185">Reference proteome</keyword>
<dbReference type="PANTHER" id="PTHR11851">
    <property type="entry name" value="METALLOPROTEASE"/>
    <property type="match status" value="1"/>
</dbReference>
<organism evidence="3 4">
    <name type="scientific">Tumebacillus algifaecis</name>
    <dbReference type="NCBI Taxonomy" id="1214604"/>
    <lineage>
        <taxon>Bacteria</taxon>
        <taxon>Bacillati</taxon>
        <taxon>Bacillota</taxon>
        <taxon>Bacilli</taxon>
        <taxon>Bacillales</taxon>
        <taxon>Alicyclobacillaceae</taxon>
        <taxon>Tumebacillus</taxon>
    </lineage>
</organism>
<dbReference type="GO" id="GO:0046872">
    <property type="term" value="F:metal ion binding"/>
    <property type="evidence" value="ECO:0007669"/>
    <property type="project" value="InterPro"/>
</dbReference>
<evidence type="ECO:0000313" key="4">
    <source>
        <dbReference type="Proteomes" id="UP000214688"/>
    </source>
</evidence>
<dbReference type="EMBL" id="CP022657">
    <property type="protein sequence ID" value="ASS76298.1"/>
    <property type="molecule type" value="Genomic_DNA"/>
</dbReference>
<dbReference type="OrthoDB" id="9811314at2"/>
<accession>A0A223D3U8</accession>
<dbReference type="InterPro" id="IPR011249">
    <property type="entry name" value="Metalloenz_LuxS/M16"/>
</dbReference>
<dbReference type="NCBIfam" id="NF047421">
    <property type="entry name" value="YfmH_fam"/>
    <property type="match status" value="1"/>
</dbReference>
<gene>
    <name evidence="3" type="ORF">CIG75_15990</name>
</gene>
<protein>
    <submittedName>
        <fullName evidence="3">Peptidase M16</fullName>
    </submittedName>
</protein>
<sequence>MRRGTTVREIRNEQLKLSAFHDQLDNGLNVYVIPREGFKQTYAMFSTKYGSIDREFVVPGADEPTIVPDGIAHFLEHKMFEQESGEDVFKTFARYGAMSNAFTSFDTTAYLFSSTDFLDENLTTLLNYVQEPYFTEENVEKEKGIIEQEIRMYDDDPAWRVYFNLIEGMYQVHPIAIDIAGTVDTIQQIDKDTLYKCYNTFYHPSNMSVVVVGDVDPVHIHALIRDNQAAKDFKRQPEIERIIQNEPTPVRRARHEEKMLISMPSMQFGFKDMSRVSGKEMIINEYATSIGLEALIGRSSPLFNRMYEEGIIDKRFSWSYDVTPRFAHSIFGGNTKDPDRVLAVVEAAFAEATEHGVSEEDFNRARCKMVGQMVAALDSARALARYFTSYTFRDADFFDIIGVMESLTLEQVNQRLREHLDPEMRTVSIVLPK</sequence>
<feature type="domain" description="Peptidase M16 N-terminal" evidence="1">
    <location>
        <begin position="69"/>
        <end position="182"/>
    </location>
</feature>
<dbReference type="Gene3D" id="3.30.830.10">
    <property type="entry name" value="Metalloenzyme, LuxS/M16 peptidase-like"/>
    <property type="match status" value="2"/>
</dbReference>
<dbReference type="KEGG" id="tab:CIG75_15990"/>